<protein>
    <recommendedName>
        <fullName evidence="6">HIG1 domain-containing protein</fullName>
    </recommendedName>
</protein>
<dbReference type="PROSITE" id="PS51503">
    <property type="entry name" value="HIG1"/>
    <property type="match status" value="1"/>
</dbReference>
<proteinExistence type="predicted"/>
<feature type="region of interest" description="Disordered" evidence="5">
    <location>
        <begin position="194"/>
        <end position="239"/>
    </location>
</feature>
<gene>
    <name evidence="7" type="ORF">BCV69DRAFT_279733</name>
</gene>
<dbReference type="OrthoDB" id="1915122at2759"/>
<evidence type="ECO:0000313" key="7">
    <source>
        <dbReference type="EMBL" id="PWN23816.1"/>
    </source>
</evidence>
<keyword evidence="8" id="KW-1185">Reference proteome</keyword>
<dbReference type="RefSeq" id="XP_025350976.1">
    <property type="nucleotide sequence ID" value="XM_025491354.1"/>
</dbReference>
<accession>A0A316UEY9</accession>
<dbReference type="GO" id="GO:0005739">
    <property type="term" value="C:mitochondrion"/>
    <property type="evidence" value="ECO:0007669"/>
    <property type="project" value="UniProtKB-SubCell"/>
</dbReference>
<keyword evidence="2" id="KW-0812">Transmembrane</keyword>
<dbReference type="STRING" id="1684307.A0A316UEY9"/>
<evidence type="ECO:0000256" key="3">
    <source>
        <dbReference type="ARBA" id="ARBA00022989"/>
    </source>
</evidence>
<organism evidence="7 8">
    <name type="scientific">Pseudomicrostroma glucosiphilum</name>
    <dbReference type="NCBI Taxonomy" id="1684307"/>
    <lineage>
        <taxon>Eukaryota</taxon>
        <taxon>Fungi</taxon>
        <taxon>Dikarya</taxon>
        <taxon>Basidiomycota</taxon>
        <taxon>Ustilaginomycotina</taxon>
        <taxon>Exobasidiomycetes</taxon>
        <taxon>Microstromatales</taxon>
        <taxon>Microstromatales incertae sedis</taxon>
        <taxon>Pseudomicrostroma</taxon>
    </lineage>
</organism>
<comment type="subcellular location">
    <subcellularLocation>
        <location evidence="1">Mitochondrion</location>
    </subcellularLocation>
</comment>
<dbReference type="PANTHER" id="PTHR28018">
    <property type="entry name" value="RESPIRATORY SUPERCOMPLEX FACTOR 2, MITOCHONDRIAL"/>
    <property type="match status" value="1"/>
</dbReference>
<dbReference type="AlphaFoldDB" id="A0A316UEY9"/>
<dbReference type="EMBL" id="KZ819321">
    <property type="protein sequence ID" value="PWN23816.1"/>
    <property type="molecule type" value="Genomic_DNA"/>
</dbReference>
<dbReference type="PANTHER" id="PTHR28018:SF3">
    <property type="entry name" value="RESPIRATORY SUPERCOMPLEX FACTOR 2, MITOCHONDRIAL"/>
    <property type="match status" value="1"/>
</dbReference>
<evidence type="ECO:0000256" key="2">
    <source>
        <dbReference type="ARBA" id="ARBA00022692"/>
    </source>
</evidence>
<sequence length="239" mass="25778">MAAQFGTHRETGDANRRQAQYHAAFTGGLKGAGGGFAAAVPTAYVLNRSWAPFRGLTLPLKAFFVTMVTVASGVITADKAGLAFERAGYSDAGAKLQRSSRTHEEQEWDDLSTSDKMLTWTKENKFSVVAGSWVASLCGSFAYIQTQPMSFAQKLVQARVYAQGLTLASLVGMAAITSIPSAGDRLIEEHAHAGDHSWRDMIQDDGSDDKDQSAKKSQQKPKQSSQPKKQGNGDTKKED</sequence>
<evidence type="ECO:0000256" key="5">
    <source>
        <dbReference type="SAM" id="MobiDB-lite"/>
    </source>
</evidence>
<reference evidence="7 8" key="1">
    <citation type="journal article" date="2018" name="Mol. Biol. Evol.">
        <title>Broad Genomic Sampling Reveals a Smut Pathogenic Ancestry of the Fungal Clade Ustilaginomycotina.</title>
        <authorList>
            <person name="Kijpornyongpan T."/>
            <person name="Mondo S.J."/>
            <person name="Barry K."/>
            <person name="Sandor L."/>
            <person name="Lee J."/>
            <person name="Lipzen A."/>
            <person name="Pangilinan J."/>
            <person name="LaButti K."/>
            <person name="Hainaut M."/>
            <person name="Henrissat B."/>
            <person name="Grigoriev I.V."/>
            <person name="Spatafora J.W."/>
            <person name="Aime M.C."/>
        </authorList>
    </citation>
    <scope>NUCLEOTIDE SEQUENCE [LARGE SCALE GENOMIC DNA]</scope>
    <source>
        <strain evidence="7 8">MCA 4718</strain>
    </source>
</reference>
<keyword evidence="4" id="KW-0472">Membrane</keyword>
<dbReference type="InterPro" id="IPR040153">
    <property type="entry name" value="Rcf2"/>
</dbReference>
<name>A0A316UEY9_9BASI</name>
<evidence type="ECO:0000259" key="6">
    <source>
        <dbReference type="PROSITE" id="PS51503"/>
    </source>
</evidence>
<dbReference type="InterPro" id="IPR007667">
    <property type="entry name" value="Hypoxia_induced_domain"/>
</dbReference>
<evidence type="ECO:0000313" key="8">
    <source>
        <dbReference type="Proteomes" id="UP000245942"/>
    </source>
</evidence>
<feature type="compositionally biased region" description="Low complexity" evidence="5">
    <location>
        <begin position="220"/>
        <end position="230"/>
    </location>
</feature>
<evidence type="ECO:0000256" key="4">
    <source>
        <dbReference type="ARBA" id="ARBA00023136"/>
    </source>
</evidence>
<dbReference type="Pfam" id="PF04588">
    <property type="entry name" value="HIG_1_N"/>
    <property type="match status" value="1"/>
</dbReference>
<evidence type="ECO:0000256" key="1">
    <source>
        <dbReference type="ARBA" id="ARBA00004173"/>
    </source>
</evidence>
<keyword evidence="3" id="KW-1133">Transmembrane helix</keyword>
<feature type="domain" description="HIG1" evidence="6">
    <location>
        <begin position="98"/>
        <end position="188"/>
    </location>
</feature>
<dbReference type="Proteomes" id="UP000245942">
    <property type="component" value="Unassembled WGS sequence"/>
</dbReference>
<dbReference type="GO" id="GO:0033617">
    <property type="term" value="P:mitochondrial respiratory chain complex IV assembly"/>
    <property type="evidence" value="ECO:0007669"/>
    <property type="project" value="TreeGrafter"/>
</dbReference>
<dbReference type="GeneID" id="37013088"/>